<reference evidence="4" key="2">
    <citation type="submission" date="2010-04" db="EMBL/GenBank/DDBJ databases">
        <authorList>
            <person name="Buell R."/>
            <person name="Hamilton J."/>
            <person name="Hostetler J."/>
        </authorList>
    </citation>
    <scope>NUCLEOTIDE SEQUENCE [LARGE SCALE GENOMIC DNA]</scope>
    <source>
        <strain evidence="4">DAOM:BR144</strain>
    </source>
</reference>
<dbReference type="EnsemblProtists" id="PYU1_T012630">
    <property type="protein sequence ID" value="PYU1_T012630"/>
    <property type="gene ID" value="PYU1_G012604"/>
</dbReference>
<keyword evidence="4" id="KW-1185">Reference proteome</keyword>
<dbReference type="InterPro" id="IPR006760">
    <property type="entry name" value="Endosulphine"/>
</dbReference>
<dbReference type="Proteomes" id="UP000019132">
    <property type="component" value="Unassembled WGS sequence"/>
</dbReference>
<reference evidence="4" key="1">
    <citation type="journal article" date="2010" name="Genome Biol.">
        <title>Genome sequence of the necrotrophic plant pathogen Pythium ultimum reveals original pathogenicity mechanisms and effector repertoire.</title>
        <authorList>
            <person name="Levesque C.A."/>
            <person name="Brouwer H."/>
            <person name="Cano L."/>
            <person name="Hamilton J.P."/>
            <person name="Holt C."/>
            <person name="Huitema E."/>
            <person name="Raffaele S."/>
            <person name="Robideau G.P."/>
            <person name="Thines M."/>
            <person name="Win J."/>
            <person name="Zerillo M.M."/>
            <person name="Beakes G.W."/>
            <person name="Boore J.L."/>
            <person name="Busam D."/>
            <person name="Dumas B."/>
            <person name="Ferriera S."/>
            <person name="Fuerstenberg S.I."/>
            <person name="Gachon C.M."/>
            <person name="Gaulin E."/>
            <person name="Govers F."/>
            <person name="Grenville-Briggs L."/>
            <person name="Horner N."/>
            <person name="Hostetler J."/>
            <person name="Jiang R.H."/>
            <person name="Johnson J."/>
            <person name="Krajaejun T."/>
            <person name="Lin H."/>
            <person name="Meijer H.J."/>
            <person name="Moore B."/>
            <person name="Morris P."/>
            <person name="Phuntmart V."/>
            <person name="Puiu D."/>
            <person name="Shetty J."/>
            <person name="Stajich J.E."/>
            <person name="Tripathy S."/>
            <person name="Wawra S."/>
            <person name="van West P."/>
            <person name="Whitty B.R."/>
            <person name="Coutinho P.M."/>
            <person name="Henrissat B."/>
            <person name="Martin F."/>
            <person name="Thomas P.D."/>
            <person name="Tyler B.M."/>
            <person name="De Vries R.P."/>
            <person name="Kamoun S."/>
            <person name="Yandell M."/>
            <person name="Tisserat N."/>
            <person name="Buell C.R."/>
        </authorList>
    </citation>
    <scope>NUCLEOTIDE SEQUENCE</scope>
    <source>
        <strain evidence="4">DAOM:BR144</strain>
    </source>
</reference>
<evidence type="ECO:0000313" key="3">
    <source>
        <dbReference type="EnsemblProtists" id="PYU1_T012630"/>
    </source>
</evidence>
<sequence>MKVENTSLSARNILIRRKLMERKRFDSADYAMSKNKEENSNSSRSNATDAVIDNRPVSTPAQVGASAFFSALGADDTDEAMDGDAQQQAVNAQTVPPRTSTYTLQQAPAAAARGAASRYGNLEGPAGGALSARNILIQKKLREKKHFDSADYQLAQFKSTATAPPPSNTDGNSSVDRDDATTATTNNSTASPMEIDLTPLGKPAVASINSPSAASVAMRRNMSAQMSPSVRGGKYGGLSGASELLRRTLSDKKKRFDSADYHMTKSPATAKDDTSAPFYVPVARAAKYGAVVAPPAPQAMAPGSSGTKGGTSDYGKLCAANVLIRKKLKERKRFDSADYAMEKQGHHNDNDVPSSLPRDAQCMGMENAPTAKHHESTISHQVKHIKLSEESGGWAARVSVPNAALPDGAGVMSASSLTMSKSSNTAHGDGSSRLAARNVIIQRKLAERKRFDSADYFKEAAGSRR</sequence>
<dbReference type="eggNOG" id="ENOG502S6P9">
    <property type="taxonomic scope" value="Eukaryota"/>
</dbReference>
<dbReference type="InParanoid" id="K3X5Y1"/>
<dbReference type="VEuPathDB" id="FungiDB:PYU1_G012604"/>
<dbReference type="GO" id="GO:0004864">
    <property type="term" value="F:protein phosphatase inhibitor activity"/>
    <property type="evidence" value="ECO:0007669"/>
    <property type="project" value="TreeGrafter"/>
</dbReference>
<feature type="compositionally biased region" description="Polar residues" evidence="2">
    <location>
        <begin position="157"/>
        <end position="174"/>
    </location>
</feature>
<evidence type="ECO:0000313" key="4">
    <source>
        <dbReference type="Proteomes" id="UP000019132"/>
    </source>
</evidence>
<dbReference type="Pfam" id="PF04667">
    <property type="entry name" value="Endosulfine"/>
    <property type="match status" value="2"/>
</dbReference>
<dbReference type="GO" id="GO:0005737">
    <property type="term" value="C:cytoplasm"/>
    <property type="evidence" value="ECO:0007669"/>
    <property type="project" value="TreeGrafter"/>
</dbReference>
<dbReference type="HOGENOM" id="CLU_034904_0_0_1"/>
<dbReference type="AlphaFoldDB" id="K3X5Y1"/>
<evidence type="ECO:0000256" key="1">
    <source>
        <dbReference type="ARBA" id="ARBA00010520"/>
    </source>
</evidence>
<feature type="region of interest" description="Disordered" evidence="2">
    <location>
        <begin position="25"/>
        <end position="50"/>
    </location>
</feature>
<dbReference type="PANTHER" id="PTHR10358">
    <property type="entry name" value="ENDOSULFINE"/>
    <property type="match status" value="1"/>
</dbReference>
<dbReference type="EMBL" id="GL376612">
    <property type="status" value="NOT_ANNOTATED_CDS"/>
    <property type="molecule type" value="Genomic_DNA"/>
</dbReference>
<dbReference type="STRING" id="431595.K3X5Y1"/>
<protein>
    <submittedName>
        <fullName evidence="3">Uncharacterized protein</fullName>
    </submittedName>
</protein>
<organism evidence="3 4">
    <name type="scientific">Globisporangium ultimum (strain ATCC 200006 / CBS 805.95 / DAOM BR144)</name>
    <name type="common">Pythium ultimum</name>
    <dbReference type="NCBI Taxonomy" id="431595"/>
    <lineage>
        <taxon>Eukaryota</taxon>
        <taxon>Sar</taxon>
        <taxon>Stramenopiles</taxon>
        <taxon>Oomycota</taxon>
        <taxon>Peronosporomycetes</taxon>
        <taxon>Pythiales</taxon>
        <taxon>Pythiaceae</taxon>
        <taxon>Globisporangium</taxon>
    </lineage>
</organism>
<feature type="compositionally biased region" description="Low complexity" evidence="2">
    <location>
        <begin position="181"/>
        <end position="191"/>
    </location>
</feature>
<dbReference type="OMA" id="HESTISH"/>
<accession>K3X5Y1</accession>
<feature type="region of interest" description="Disordered" evidence="2">
    <location>
        <begin position="157"/>
        <end position="197"/>
    </location>
</feature>
<name>K3X5Y1_GLOUD</name>
<dbReference type="PANTHER" id="PTHR10358:SF6">
    <property type="entry name" value="ENDOSULFINE, ISOFORM A"/>
    <property type="match status" value="1"/>
</dbReference>
<reference evidence="3" key="3">
    <citation type="submission" date="2015-02" db="UniProtKB">
        <authorList>
            <consortium name="EnsemblProtists"/>
        </authorList>
    </citation>
    <scope>IDENTIFICATION</scope>
    <source>
        <strain evidence="3">DAOM BR144</strain>
    </source>
</reference>
<comment type="similarity">
    <text evidence="1">Belongs to the endosulfine family.</text>
</comment>
<evidence type="ECO:0000256" key="2">
    <source>
        <dbReference type="SAM" id="MobiDB-lite"/>
    </source>
</evidence>
<proteinExistence type="inferred from homology"/>